<evidence type="ECO:0000259" key="6">
    <source>
        <dbReference type="Pfam" id="PF10495"/>
    </source>
</evidence>
<dbReference type="InterPro" id="IPR019528">
    <property type="entry name" value="PACT_domain"/>
</dbReference>
<feature type="domain" description="Pericentrin/AKAP-450 centrosomal targeting" evidence="6">
    <location>
        <begin position="11"/>
        <end position="61"/>
    </location>
</feature>
<organism evidence="7 8">
    <name type="scientific">Aureobasidium mustum</name>
    <dbReference type="NCBI Taxonomy" id="2773714"/>
    <lineage>
        <taxon>Eukaryota</taxon>
        <taxon>Fungi</taxon>
        <taxon>Dikarya</taxon>
        <taxon>Ascomycota</taxon>
        <taxon>Pezizomycotina</taxon>
        <taxon>Dothideomycetes</taxon>
        <taxon>Dothideomycetidae</taxon>
        <taxon>Dothideales</taxon>
        <taxon>Saccotheciaceae</taxon>
        <taxon>Aureobasidium</taxon>
    </lineage>
</organism>
<dbReference type="Proteomes" id="UP000714618">
    <property type="component" value="Unassembled WGS sequence"/>
</dbReference>
<name>A0A9N8K438_9PEZI</name>
<dbReference type="AlphaFoldDB" id="A0A9N8K438"/>
<keyword evidence="3" id="KW-0597">Phosphoprotein</keyword>
<dbReference type="GO" id="GO:0005737">
    <property type="term" value="C:cytoplasm"/>
    <property type="evidence" value="ECO:0007669"/>
    <property type="project" value="UniProtKB-ARBA"/>
</dbReference>
<evidence type="ECO:0000256" key="5">
    <source>
        <dbReference type="ARBA" id="ARBA00023212"/>
    </source>
</evidence>
<keyword evidence="4" id="KW-0175">Coiled coil</keyword>
<gene>
    <name evidence="7" type="ORF">AWRI4233_LOCUS7325</name>
</gene>
<evidence type="ECO:0000313" key="8">
    <source>
        <dbReference type="Proteomes" id="UP000714618"/>
    </source>
</evidence>
<dbReference type="EMBL" id="CAIJEO010000009">
    <property type="protein sequence ID" value="CAD0098501.1"/>
    <property type="molecule type" value="Genomic_DNA"/>
</dbReference>
<dbReference type="GO" id="GO:0005815">
    <property type="term" value="C:microtubule organizing center"/>
    <property type="evidence" value="ECO:0007669"/>
    <property type="project" value="UniProtKB-SubCell"/>
</dbReference>
<keyword evidence="8" id="KW-1185">Reference proteome</keyword>
<evidence type="ECO:0000256" key="3">
    <source>
        <dbReference type="ARBA" id="ARBA00022553"/>
    </source>
</evidence>
<sequence>MSIQITKAYTDFIYSNKADLKLLEEMGVTPKTKTREQKPSLRSVAYMVMATVRMRKMQEAWAGNKKLHETLMKKLDGMRRKQGKTPLR</sequence>
<comment type="subcellular location">
    <subcellularLocation>
        <location evidence="1">Cytoplasm</location>
        <location evidence="1">Cytoskeleton</location>
        <location evidence="1">Microtubule organizing center</location>
    </subcellularLocation>
</comment>
<keyword evidence="2" id="KW-0963">Cytoplasm</keyword>
<keyword evidence="5" id="KW-0206">Cytoskeleton</keyword>
<protein>
    <recommendedName>
        <fullName evidence="6">Pericentrin/AKAP-450 centrosomal targeting domain-containing protein</fullName>
    </recommendedName>
</protein>
<evidence type="ECO:0000313" key="7">
    <source>
        <dbReference type="EMBL" id="CAD0098501.1"/>
    </source>
</evidence>
<evidence type="ECO:0000256" key="4">
    <source>
        <dbReference type="ARBA" id="ARBA00023054"/>
    </source>
</evidence>
<reference evidence="7" key="1">
    <citation type="submission" date="2020-06" db="EMBL/GenBank/DDBJ databases">
        <authorList>
            <person name="Onetto C."/>
        </authorList>
    </citation>
    <scope>NUCLEOTIDE SEQUENCE</scope>
</reference>
<comment type="caution">
    <text evidence="7">The sequence shown here is derived from an EMBL/GenBank/DDBJ whole genome shotgun (WGS) entry which is preliminary data.</text>
</comment>
<evidence type="ECO:0000256" key="2">
    <source>
        <dbReference type="ARBA" id="ARBA00022490"/>
    </source>
</evidence>
<proteinExistence type="predicted"/>
<dbReference type="OrthoDB" id="10255000at2759"/>
<evidence type="ECO:0000256" key="1">
    <source>
        <dbReference type="ARBA" id="ARBA00004267"/>
    </source>
</evidence>
<dbReference type="Pfam" id="PF10495">
    <property type="entry name" value="PACT_coil_coil"/>
    <property type="match status" value="1"/>
</dbReference>
<accession>A0A9N8K438</accession>